<evidence type="ECO:0000256" key="3">
    <source>
        <dbReference type="HAMAP-Rule" id="MF_01440"/>
    </source>
</evidence>
<dbReference type="InterPro" id="IPR038592">
    <property type="entry name" value="CheD-like_sf"/>
</dbReference>
<dbReference type="Proteomes" id="UP000219546">
    <property type="component" value="Unassembled WGS sequence"/>
</dbReference>
<proteinExistence type="inferred from homology"/>
<keyword evidence="1 3" id="KW-0145">Chemotaxis</keyword>
<dbReference type="AlphaFoldDB" id="A0A285D3G8"/>
<dbReference type="PANTHER" id="PTHR35147:SF1">
    <property type="entry name" value="CHEMORECEPTOR GLUTAMINE DEAMIDASE CHED-RELATED"/>
    <property type="match status" value="1"/>
</dbReference>
<dbReference type="EMBL" id="OAOP01000007">
    <property type="protein sequence ID" value="SNX73713.1"/>
    <property type="molecule type" value="Genomic_DNA"/>
</dbReference>
<dbReference type="PANTHER" id="PTHR35147">
    <property type="entry name" value="CHEMORECEPTOR GLUTAMINE DEAMIDASE CHED-RELATED"/>
    <property type="match status" value="1"/>
</dbReference>
<evidence type="ECO:0000313" key="4">
    <source>
        <dbReference type="EMBL" id="SNX73713.1"/>
    </source>
</evidence>
<keyword evidence="2 3" id="KW-0378">Hydrolase</keyword>
<comment type="subunit">
    <text evidence="3">Forms a complex with CheC.</text>
</comment>
<evidence type="ECO:0000256" key="2">
    <source>
        <dbReference type="ARBA" id="ARBA00022801"/>
    </source>
</evidence>
<organism evidence="4 5">
    <name type="scientific">Bacillus oleivorans</name>
    <dbReference type="NCBI Taxonomy" id="1448271"/>
    <lineage>
        <taxon>Bacteria</taxon>
        <taxon>Bacillati</taxon>
        <taxon>Bacillota</taxon>
        <taxon>Bacilli</taxon>
        <taxon>Bacillales</taxon>
        <taxon>Bacillaceae</taxon>
        <taxon>Bacillus</taxon>
    </lineage>
</organism>
<dbReference type="SUPFAM" id="SSF64438">
    <property type="entry name" value="CNF1/YfiH-like putative cysteine hydrolases"/>
    <property type="match status" value="1"/>
</dbReference>
<reference evidence="4 5" key="1">
    <citation type="submission" date="2017-08" db="EMBL/GenBank/DDBJ databases">
        <authorList>
            <person name="de Groot N.N."/>
        </authorList>
    </citation>
    <scope>NUCLEOTIDE SEQUENCE [LARGE SCALE GENOMIC DNA]</scope>
    <source>
        <strain evidence="4 5">JC228</strain>
    </source>
</reference>
<dbReference type="GO" id="GO:0006935">
    <property type="term" value="P:chemotaxis"/>
    <property type="evidence" value="ECO:0007669"/>
    <property type="project" value="UniProtKB-UniRule"/>
</dbReference>
<dbReference type="Pfam" id="PF03975">
    <property type="entry name" value="CheD"/>
    <property type="match status" value="1"/>
</dbReference>
<dbReference type="GO" id="GO:0050568">
    <property type="term" value="F:protein-glutamine glutaminase activity"/>
    <property type="evidence" value="ECO:0007669"/>
    <property type="project" value="UniProtKB-UniRule"/>
</dbReference>
<dbReference type="HAMAP" id="MF_01440">
    <property type="entry name" value="CheD"/>
    <property type="match status" value="1"/>
</dbReference>
<evidence type="ECO:0000256" key="1">
    <source>
        <dbReference type="ARBA" id="ARBA00022500"/>
    </source>
</evidence>
<accession>A0A285D3G8</accession>
<dbReference type="InterPro" id="IPR011324">
    <property type="entry name" value="Cytotoxic_necrot_fac-like_cat"/>
</dbReference>
<comment type="catalytic activity">
    <reaction evidence="3">
        <text>L-glutaminyl-[protein] + H2O = L-glutamyl-[protein] + NH4(+)</text>
        <dbReference type="Rhea" id="RHEA:16441"/>
        <dbReference type="Rhea" id="RHEA-COMP:10207"/>
        <dbReference type="Rhea" id="RHEA-COMP:10208"/>
        <dbReference type="ChEBI" id="CHEBI:15377"/>
        <dbReference type="ChEBI" id="CHEBI:28938"/>
        <dbReference type="ChEBI" id="CHEBI:29973"/>
        <dbReference type="ChEBI" id="CHEBI:30011"/>
        <dbReference type="EC" id="3.5.1.44"/>
    </reaction>
</comment>
<dbReference type="InterPro" id="IPR005659">
    <property type="entry name" value="Chemorcpt_Glu_NH3ase_CheD"/>
</dbReference>
<dbReference type="CDD" id="cd16352">
    <property type="entry name" value="CheD"/>
    <property type="match status" value="1"/>
</dbReference>
<name>A0A285D3G8_9BACI</name>
<dbReference type="EC" id="3.5.1.44" evidence="3"/>
<dbReference type="Gene3D" id="3.30.1330.200">
    <property type="match status" value="1"/>
</dbReference>
<protein>
    <recommendedName>
        <fullName evidence="3">Chemoreceptor glutamine deamidase CheD</fullName>
        <ecNumber evidence="3">3.5.1.44</ecNumber>
    </recommendedName>
</protein>
<gene>
    <name evidence="3" type="primary">cheD</name>
    <name evidence="4" type="ORF">SAMN05877753_107188</name>
</gene>
<sequence length="151" mass="16046">MKLGQAPQILRTTGLGSCVGVVLFDEGLKIAGMAHVMLPDSSLARAGTNHSAKFADTAIPNLFALLLEKGARKLYIKAKLAGGAQMFHYSGANELMRIGARNIEAVKNQLKLLHLPVVAEDTGGTNGRTIDFVIETGVLLVKTVNKGVHEI</sequence>
<keyword evidence="5" id="KW-1185">Reference proteome</keyword>
<comment type="similarity">
    <text evidence="3">Belongs to the CheD family.</text>
</comment>
<comment type="function">
    <text evidence="3">Deamidates glutamine residues to glutamate on methyl-accepting chemotaxis receptors (MCPs). CheD-mediated MCP deamidation is required for productive communication of the conformational signals of the chemoreceptors to the cheA kinase.</text>
</comment>
<evidence type="ECO:0000313" key="5">
    <source>
        <dbReference type="Proteomes" id="UP000219546"/>
    </source>
</evidence>